<keyword evidence="4" id="KW-1185">Reference proteome</keyword>
<sequence>MRIHHPLALAAVALCLSACVSVLRSDKATPASAGIRYFLPQPFILVTPNLDGTLVVEKVYLPDPDNEYVVAARSVLGSYTLNVGRNEKGFLESVSFNADSSGFGKQLVQTAANVRAAEIDAAAAKAKADAAADKAVADKDSAAVAAAEKALREAQLGYDVAARKLALLLELREQRNPPASIGEQIFTARLALAEMKVRLDAAALARSGVANQLAAANGPARAPRRKAPEPVFYRVDMSADSVALRQAFVQSDRLAWKAPKADAPEPKLEMLPAAQVVRPADKSKALTATVKANQYLSAAAFLDVTPPLPGLAPLFSLRPDRVTVDIELPKGAPAGDYDVAGSFTPAADEDAAEPARRTFRIRVEP</sequence>
<feature type="chain" id="PRO_5046707223" description="DUF4831 family protein" evidence="2">
    <location>
        <begin position="25"/>
        <end position="365"/>
    </location>
</feature>
<feature type="region of interest" description="Disordered" evidence="1">
    <location>
        <begin position="343"/>
        <end position="365"/>
    </location>
</feature>
<comment type="caution">
    <text evidence="3">The sequence shown here is derived from an EMBL/GenBank/DDBJ whole genome shotgun (WGS) entry which is preliminary data.</text>
</comment>
<evidence type="ECO:0000313" key="3">
    <source>
        <dbReference type="EMBL" id="MDC8757055.1"/>
    </source>
</evidence>
<evidence type="ECO:0000256" key="2">
    <source>
        <dbReference type="SAM" id="SignalP"/>
    </source>
</evidence>
<gene>
    <name evidence="3" type="ORF">OIK44_05555</name>
</gene>
<dbReference type="Proteomes" id="UP001221208">
    <property type="component" value="Unassembled WGS sequence"/>
</dbReference>
<evidence type="ECO:0000256" key="1">
    <source>
        <dbReference type="SAM" id="MobiDB-lite"/>
    </source>
</evidence>
<evidence type="ECO:0000313" key="4">
    <source>
        <dbReference type="Proteomes" id="UP001221208"/>
    </source>
</evidence>
<evidence type="ECO:0008006" key="5">
    <source>
        <dbReference type="Google" id="ProtNLM"/>
    </source>
</evidence>
<protein>
    <recommendedName>
        <fullName evidence="5">DUF4831 family protein</fullName>
    </recommendedName>
</protein>
<organism evidence="3 4">
    <name type="scientific">Janthinobacterium fluminis</name>
    <dbReference type="NCBI Taxonomy" id="2987524"/>
    <lineage>
        <taxon>Bacteria</taxon>
        <taxon>Pseudomonadati</taxon>
        <taxon>Pseudomonadota</taxon>
        <taxon>Betaproteobacteria</taxon>
        <taxon>Burkholderiales</taxon>
        <taxon>Oxalobacteraceae</taxon>
        <taxon>Janthinobacterium</taxon>
    </lineage>
</organism>
<feature type="compositionally biased region" description="Basic and acidic residues" evidence="1">
    <location>
        <begin position="353"/>
        <end position="365"/>
    </location>
</feature>
<reference evidence="3 4" key="1">
    <citation type="submission" date="2022-10" db="EMBL/GenBank/DDBJ databases">
        <title>Janthinobacterium sp. hw3 Genome sequencing.</title>
        <authorList>
            <person name="Park S."/>
        </authorList>
    </citation>
    <scope>NUCLEOTIDE SEQUENCE [LARGE SCALE GENOMIC DNA]</scope>
    <source>
        <strain evidence="4">hw3</strain>
    </source>
</reference>
<keyword evidence="2" id="KW-0732">Signal</keyword>
<proteinExistence type="predicted"/>
<dbReference type="EMBL" id="JAQQXR010000001">
    <property type="protein sequence ID" value="MDC8757055.1"/>
    <property type="molecule type" value="Genomic_DNA"/>
</dbReference>
<dbReference type="RefSeq" id="WP_273669704.1">
    <property type="nucleotide sequence ID" value="NZ_JAQQXR010000001.1"/>
</dbReference>
<accession>A0ABT5JWE1</accession>
<name>A0ABT5JWE1_9BURK</name>
<feature type="signal peptide" evidence="2">
    <location>
        <begin position="1"/>
        <end position="24"/>
    </location>
</feature>